<dbReference type="EMBL" id="LR721780">
    <property type="protein sequence ID" value="VVW02078.1"/>
    <property type="molecule type" value="Genomic_DNA"/>
</dbReference>
<name>A0A5K1AJG8_9MAGN</name>
<protein>
    <submittedName>
        <fullName evidence="1">Uncharacterized protein</fullName>
    </submittedName>
</protein>
<dbReference type="AlphaFoldDB" id="A0A5K1AJG8"/>
<proteinExistence type="predicted"/>
<gene>
    <name evidence="1" type="ORF">NYM_LOCUS11279</name>
</gene>
<reference evidence="1" key="1">
    <citation type="submission" date="2019-09" db="EMBL/GenBank/DDBJ databases">
        <authorList>
            <person name="Zhang L."/>
        </authorList>
    </citation>
    <scope>NUCLEOTIDE SEQUENCE</scope>
</reference>
<accession>A0A5K1AJG8</accession>
<dbReference type="Gramene" id="NC2G0000160.1">
    <property type="protein sequence ID" value="NC2G0000160.1:cds"/>
    <property type="gene ID" value="NC2G0000160"/>
</dbReference>
<evidence type="ECO:0000313" key="1">
    <source>
        <dbReference type="EMBL" id="VVW02078.1"/>
    </source>
</evidence>
<sequence length="79" mass="9099">MRINAVETVMLWVQLLIHLWNEYCYKGIARALRGEYVEEDSCSGKWEKVGFARVKLEVLINFLPVPCVSLDLGDGRRIS</sequence>
<organism evidence="1">
    <name type="scientific">Nymphaea colorata</name>
    <name type="common">pocket water lily</name>
    <dbReference type="NCBI Taxonomy" id="210225"/>
    <lineage>
        <taxon>Eukaryota</taxon>
        <taxon>Viridiplantae</taxon>
        <taxon>Streptophyta</taxon>
        <taxon>Embryophyta</taxon>
        <taxon>Tracheophyta</taxon>
        <taxon>Spermatophyta</taxon>
        <taxon>Magnoliopsida</taxon>
        <taxon>Nymphaeales</taxon>
        <taxon>Nymphaeaceae</taxon>
        <taxon>Nymphaea</taxon>
    </lineage>
</organism>